<keyword evidence="1" id="KW-0051">Antiviral defense</keyword>
<dbReference type="InterPro" id="IPR005537">
    <property type="entry name" value="RAMP_III_fam"/>
</dbReference>
<dbReference type="PANTHER" id="PTHR35579:SF3">
    <property type="entry name" value="CRISPR SYSTEM CMS ENDORIBONUCLEASE CSM3"/>
    <property type="match status" value="1"/>
</dbReference>
<dbReference type="CDD" id="cd09726">
    <property type="entry name" value="RAMP_I_III"/>
    <property type="match status" value="1"/>
</dbReference>
<dbReference type="OrthoDB" id="5504557at2"/>
<dbReference type="Proteomes" id="UP000189177">
    <property type="component" value="Unassembled WGS sequence"/>
</dbReference>
<name>A0A1V3A0J4_9GAMM</name>
<feature type="domain" description="CRISPR type III-associated protein" evidence="2">
    <location>
        <begin position="10"/>
        <end position="209"/>
    </location>
</feature>
<reference evidence="3 4" key="1">
    <citation type="submission" date="2017-02" db="EMBL/GenBank/DDBJ databases">
        <title>Genomic diversity within the haloalkaliphilic genus Thioalkalivibrio.</title>
        <authorList>
            <person name="Ahn A.-C."/>
            <person name="Meier-Kolthoff J."/>
            <person name="Overmars L."/>
            <person name="Richter M."/>
            <person name="Woyke T."/>
            <person name="Sorokin D.Y."/>
            <person name="Muyzer G."/>
        </authorList>
    </citation>
    <scope>NUCLEOTIDE SEQUENCE [LARGE SCALE GENOMIC DNA]</scope>
    <source>
        <strain evidence="3 4">HL17</strain>
    </source>
</reference>
<dbReference type="EMBL" id="MUZR01000008">
    <property type="protein sequence ID" value="OOC10836.1"/>
    <property type="molecule type" value="Genomic_DNA"/>
</dbReference>
<sequence length="218" mass="23838">MSTKTLTVQLHGYWHCGSGHSAGTHLDALTARDRDGLPVIPGRHLKGLLRHAMRCAGTWNWFDGVTLPDGPAGNVEELLFGSRSGQEARSATRPGMLQVDDATLPEPERAFLAHPDTDGPQLRPFLFRDVHRTAINRQGSASDKTLRGTEVALPMQLQTPLGLEVTSLEEELRRQQQRALDEADLWSTLEGVLPLISAVGAERNRGLGEAELSLRDPS</sequence>
<evidence type="ECO:0000256" key="1">
    <source>
        <dbReference type="ARBA" id="ARBA00023118"/>
    </source>
</evidence>
<evidence type="ECO:0000313" key="4">
    <source>
        <dbReference type="Proteomes" id="UP000189177"/>
    </source>
</evidence>
<dbReference type="PANTHER" id="PTHR35579">
    <property type="entry name" value="CRISPR SYSTEM CMS ENDORIBONUCLEASE CSM3"/>
    <property type="match status" value="1"/>
</dbReference>
<protein>
    <recommendedName>
        <fullName evidence="2">CRISPR type III-associated protein domain-containing protein</fullName>
    </recommendedName>
</protein>
<organism evidence="3 4">
    <name type="scientific">Thioalkalivibrio halophilus</name>
    <dbReference type="NCBI Taxonomy" id="252474"/>
    <lineage>
        <taxon>Bacteria</taxon>
        <taxon>Pseudomonadati</taxon>
        <taxon>Pseudomonadota</taxon>
        <taxon>Gammaproteobacteria</taxon>
        <taxon>Chromatiales</taxon>
        <taxon>Ectothiorhodospiraceae</taxon>
        <taxon>Thioalkalivibrio</taxon>
    </lineage>
</organism>
<dbReference type="AlphaFoldDB" id="A0A1V3A0J4"/>
<accession>A0A1V3A0J4</accession>
<comment type="caution">
    <text evidence="3">The sequence shown here is derived from an EMBL/GenBank/DDBJ whole genome shotgun (WGS) entry which is preliminary data.</text>
</comment>
<proteinExistence type="predicted"/>
<evidence type="ECO:0000259" key="2">
    <source>
        <dbReference type="Pfam" id="PF03787"/>
    </source>
</evidence>
<dbReference type="Pfam" id="PF03787">
    <property type="entry name" value="RAMPs"/>
    <property type="match status" value="1"/>
</dbReference>
<gene>
    <name evidence="3" type="ORF">B1A74_03125</name>
</gene>
<dbReference type="STRING" id="252474.B1A74_03125"/>
<dbReference type="RefSeq" id="WP_024329730.1">
    <property type="nucleotide sequence ID" value="NZ_MUZR01000008.1"/>
</dbReference>
<keyword evidence="4" id="KW-1185">Reference proteome</keyword>
<evidence type="ECO:0000313" key="3">
    <source>
        <dbReference type="EMBL" id="OOC10836.1"/>
    </source>
</evidence>
<dbReference type="InterPro" id="IPR052216">
    <property type="entry name" value="CRISPR_Csm3_endoribonuclease"/>
</dbReference>
<dbReference type="GO" id="GO:0051607">
    <property type="term" value="P:defense response to virus"/>
    <property type="evidence" value="ECO:0007669"/>
    <property type="project" value="UniProtKB-KW"/>
</dbReference>